<keyword evidence="3" id="KW-1185">Reference proteome</keyword>
<evidence type="ECO:0000313" key="2">
    <source>
        <dbReference type="EMBL" id="VDN40823.1"/>
    </source>
</evidence>
<reference evidence="2 3" key="1">
    <citation type="submission" date="2018-11" db="EMBL/GenBank/DDBJ databases">
        <authorList>
            <consortium name="Pathogen Informatics"/>
        </authorList>
    </citation>
    <scope>NUCLEOTIDE SEQUENCE [LARGE SCALE GENOMIC DNA]</scope>
</reference>
<dbReference type="OrthoDB" id="6259411at2759"/>
<evidence type="ECO:0000256" key="1">
    <source>
        <dbReference type="SAM" id="MobiDB-lite"/>
    </source>
</evidence>
<feature type="region of interest" description="Disordered" evidence="1">
    <location>
        <begin position="47"/>
        <end position="120"/>
    </location>
</feature>
<name>A0A3P7NTV7_DIBLA</name>
<proteinExistence type="predicted"/>
<feature type="region of interest" description="Disordered" evidence="1">
    <location>
        <begin position="211"/>
        <end position="273"/>
    </location>
</feature>
<gene>
    <name evidence="2" type="ORF">DILT_LOCUS18353</name>
</gene>
<dbReference type="AlphaFoldDB" id="A0A3P7NTV7"/>
<dbReference type="EMBL" id="UYRU01099674">
    <property type="protein sequence ID" value="VDN40823.1"/>
    <property type="molecule type" value="Genomic_DNA"/>
</dbReference>
<protein>
    <submittedName>
        <fullName evidence="2">Uncharacterized protein</fullName>
    </submittedName>
</protein>
<feature type="compositionally biased region" description="Pro residues" evidence="1">
    <location>
        <begin position="154"/>
        <end position="166"/>
    </location>
</feature>
<dbReference type="Proteomes" id="UP000281553">
    <property type="component" value="Unassembled WGS sequence"/>
</dbReference>
<organism evidence="2 3">
    <name type="scientific">Dibothriocephalus latus</name>
    <name type="common">Fish tapeworm</name>
    <name type="synonym">Diphyllobothrium latum</name>
    <dbReference type="NCBI Taxonomy" id="60516"/>
    <lineage>
        <taxon>Eukaryota</taxon>
        <taxon>Metazoa</taxon>
        <taxon>Spiralia</taxon>
        <taxon>Lophotrochozoa</taxon>
        <taxon>Platyhelminthes</taxon>
        <taxon>Cestoda</taxon>
        <taxon>Eucestoda</taxon>
        <taxon>Diphyllobothriidea</taxon>
        <taxon>Diphyllobothriidae</taxon>
        <taxon>Dibothriocephalus</taxon>
    </lineage>
</organism>
<accession>A0A3P7NTV7</accession>
<feature type="region of interest" description="Disordered" evidence="1">
    <location>
        <begin position="146"/>
        <end position="179"/>
    </location>
</feature>
<evidence type="ECO:0000313" key="3">
    <source>
        <dbReference type="Proteomes" id="UP000281553"/>
    </source>
</evidence>
<sequence>MVVTNRCQISAEVSAQFRNDPSGMTNKMRNIRTAVGVCGVDSRTNDSAGGGLVVHSPKQHGPNTTGLQRGYVGRQNDQPPHYRSRMPSGQPLVDPDMQSVPPPPPQPSGQHYPRGCAPGLGSHATASPVVSPYAFDASPTAIDEQIPYHTGNAPLPPNYATPPPPQHLQQQQQQQSRPMMITRCSNQSLHASPSDPMPRPLNEEAYLREGCSPQMSTPTFHHPSALPPLLGQSMKNGPLPSGPQPNSSQSIPLGGCGAQSVRPFQPTDSDYSDHNSLRTGPAISNDIDDVVLPEDIVNDVFERKFDVLSFSRSYLPLLIQVFVTEVLACLYFTSEYVSAELAKCMPLFACKTDVR</sequence>